<evidence type="ECO:0000313" key="1">
    <source>
        <dbReference type="EMBL" id="KAI5664018.1"/>
    </source>
</evidence>
<organism evidence="1 2">
    <name type="scientific">Catharanthus roseus</name>
    <name type="common">Madagascar periwinkle</name>
    <name type="synonym">Vinca rosea</name>
    <dbReference type="NCBI Taxonomy" id="4058"/>
    <lineage>
        <taxon>Eukaryota</taxon>
        <taxon>Viridiplantae</taxon>
        <taxon>Streptophyta</taxon>
        <taxon>Embryophyta</taxon>
        <taxon>Tracheophyta</taxon>
        <taxon>Spermatophyta</taxon>
        <taxon>Magnoliopsida</taxon>
        <taxon>eudicotyledons</taxon>
        <taxon>Gunneridae</taxon>
        <taxon>Pentapetalae</taxon>
        <taxon>asterids</taxon>
        <taxon>lamiids</taxon>
        <taxon>Gentianales</taxon>
        <taxon>Apocynaceae</taxon>
        <taxon>Rauvolfioideae</taxon>
        <taxon>Vinceae</taxon>
        <taxon>Catharanthinae</taxon>
        <taxon>Catharanthus</taxon>
    </lineage>
</organism>
<reference evidence="2" key="1">
    <citation type="journal article" date="2023" name="Nat. Plants">
        <title>Single-cell RNA sequencing provides a high-resolution roadmap for understanding the multicellular compartmentation of specialized metabolism.</title>
        <authorList>
            <person name="Sun S."/>
            <person name="Shen X."/>
            <person name="Li Y."/>
            <person name="Li Y."/>
            <person name="Wang S."/>
            <person name="Li R."/>
            <person name="Zhang H."/>
            <person name="Shen G."/>
            <person name="Guo B."/>
            <person name="Wei J."/>
            <person name="Xu J."/>
            <person name="St-Pierre B."/>
            <person name="Chen S."/>
            <person name="Sun C."/>
        </authorList>
    </citation>
    <scope>NUCLEOTIDE SEQUENCE [LARGE SCALE GENOMIC DNA]</scope>
</reference>
<keyword evidence="2" id="KW-1185">Reference proteome</keyword>
<gene>
    <name evidence="1" type="ORF">M9H77_23341</name>
</gene>
<dbReference type="Proteomes" id="UP001060085">
    <property type="component" value="Linkage Group LG05"/>
</dbReference>
<evidence type="ECO:0000313" key="2">
    <source>
        <dbReference type="Proteomes" id="UP001060085"/>
    </source>
</evidence>
<proteinExistence type="predicted"/>
<comment type="caution">
    <text evidence="1">The sequence shown here is derived from an EMBL/GenBank/DDBJ whole genome shotgun (WGS) entry which is preliminary data.</text>
</comment>
<name>A0ACC0ASQ7_CATRO</name>
<protein>
    <submittedName>
        <fullName evidence="1">Uncharacterized protein</fullName>
    </submittedName>
</protein>
<sequence length="183" mass="21499">MEHELHHIQQAIKGLEQQLSCLAKIVRDLKREEEAILEQSSRRNLGGHSMHNFYHGGCNGDNAYSGNNHRNGNFTPKRYIGHNSYDYYEVNRLGREMESLFYSDGIREEEKFQLVLKSFSYVVNDGWDYNSEYRRRIGLKPIRTWNLMKQALRNRYGVENHEGQEQSQAKITFIEPSTVEQSP</sequence>
<dbReference type="EMBL" id="CM044705">
    <property type="protein sequence ID" value="KAI5664018.1"/>
    <property type="molecule type" value="Genomic_DNA"/>
</dbReference>
<accession>A0ACC0ASQ7</accession>